<name>A0A5C2S5T1_9APHY</name>
<protein>
    <submittedName>
        <fullName evidence="3">Uncharacterized protein</fullName>
    </submittedName>
</protein>
<feature type="region of interest" description="Disordered" evidence="1">
    <location>
        <begin position="37"/>
        <end position="70"/>
    </location>
</feature>
<organism evidence="3 4">
    <name type="scientific">Lentinus tigrinus ALCF2SS1-6</name>
    <dbReference type="NCBI Taxonomy" id="1328759"/>
    <lineage>
        <taxon>Eukaryota</taxon>
        <taxon>Fungi</taxon>
        <taxon>Dikarya</taxon>
        <taxon>Basidiomycota</taxon>
        <taxon>Agaricomycotina</taxon>
        <taxon>Agaricomycetes</taxon>
        <taxon>Polyporales</taxon>
        <taxon>Polyporaceae</taxon>
        <taxon>Lentinus</taxon>
    </lineage>
</organism>
<feature type="transmembrane region" description="Helical" evidence="2">
    <location>
        <begin position="16"/>
        <end position="34"/>
    </location>
</feature>
<proteinExistence type="predicted"/>
<dbReference type="EMBL" id="ML122274">
    <property type="protein sequence ID" value="RPD58568.1"/>
    <property type="molecule type" value="Genomic_DNA"/>
</dbReference>
<accession>A0A5C2S5T1</accession>
<feature type="compositionally biased region" description="Basic residues" evidence="1">
    <location>
        <begin position="41"/>
        <end position="62"/>
    </location>
</feature>
<sequence length="89" mass="10364">MVLVLTRKGYQPRLRFTVYGFTVYGFTVYGLRFAGTGTGSVKKRPPGPRRCHPRGREGKRRTTYIPRDWRLDSRPRPLDVDLQIQGVRQ</sequence>
<keyword evidence="2" id="KW-0472">Membrane</keyword>
<evidence type="ECO:0000256" key="1">
    <source>
        <dbReference type="SAM" id="MobiDB-lite"/>
    </source>
</evidence>
<keyword evidence="2" id="KW-0812">Transmembrane</keyword>
<dbReference type="AlphaFoldDB" id="A0A5C2S5T1"/>
<evidence type="ECO:0000313" key="3">
    <source>
        <dbReference type="EMBL" id="RPD58568.1"/>
    </source>
</evidence>
<gene>
    <name evidence="3" type="ORF">L227DRAFT_180716</name>
</gene>
<keyword evidence="2" id="KW-1133">Transmembrane helix</keyword>
<reference evidence="3" key="1">
    <citation type="journal article" date="2018" name="Genome Biol. Evol.">
        <title>Genomics and development of Lentinus tigrinus, a white-rot wood-decaying mushroom with dimorphic fruiting bodies.</title>
        <authorList>
            <person name="Wu B."/>
            <person name="Xu Z."/>
            <person name="Knudson A."/>
            <person name="Carlson A."/>
            <person name="Chen N."/>
            <person name="Kovaka S."/>
            <person name="LaButti K."/>
            <person name="Lipzen A."/>
            <person name="Pennachio C."/>
            <person name="Riley R."/>
            <person name="Schakwitz W."/>
            <person name="Umezawa K."/>
            <person name="Ohm R.A."/>
            <person name="Grigoriev I.V."/>
            <person name="Nagy L.G."/>
            <person name="Gibbons J."/>
            <person name="Hibbett D."/>
        </authorList>
    </citation>
    <scope>NUCLEOTIDE SEQUENCE [LARGE SCALE GENOMIC DNA]</scope>
    <source>
        <strain evidence="3">ALCF2SS1-6</strain>
    </source>
</reference>
<keyword evidence="4" id="KW-1185">Reference proteome</keyword>
<evidence type="ECO:0000256" key="2">
    <source>
        <dbReference type="SAM" id="Phobius"/>
    </source>
</evidence>
<dbReference type="Proteomes" id="UP000313359">
    <property type="component" value="Unassembled WGS sequence"/>
</dbReference>
<evidence type="ECO:0000313" key="4">
    <source>
        <dbReference type="Proteomes" id="UP000313359"/>
    </source>
</evidence>